<evidence type="ECO:0000259" key="2">
    <source>
        <dbReference type="Pfam" id="PF05305"/>
    </source>
</evidence>
<dbReference type="AlphaFoldDB" id="A0A7I7QLX2"/>
<protein>
    <recommendedName>
        <fullName evidence="2">DUF732 domain-containing protein</fullName>
    </recommendedName>
</protein>
<name>A0A7I7QLX2_9MYCO</name>
<accession>A0A7I7QLX2</accession>
<sequence length="103" mass="10692">MFDRRRVVSKIGVTLGAIALGTAASLAQAAPAAADNEQFLHGLEERYAFMTPQQLLAAGHKACAVVNTGVPAADASDVIDHQWGLSPSVAMDIVTSAITNLDC</sequence>
<dbReference type="InterPro" id="IPR006311">
    <property type="entry name" value="TAT_signal"/>
</dbReference>
<evidence type="ECO:0000313" key="4">
    <source>
        <dbReference type="Proteomes" id="UP000467193"/>
    </source>
</evidence>
<feature type="signal peptide" evidence="1">
    <location>
        <begin position="1"/>
        <end position="29"/>
    </location>
</feature>
<dbReference type="KEGG" id="msei:MSEDJ_09720"/>
<dbReference type="Pfam" id="PF05305">
    <property type="entry name" value="DUF732"/>
    <property type="match status" value="1"/>
</dbReference>
<evidence type="ECO:0000256" key="1">
    <source>
        <dbReference type="SAM" id="SignalP"/>
    </source>
</evidence>
<gene>
    <name evidence="3" type="ORF">MSEDJ_09720</name>
</gene>
<dbReference type="PROSITE" id="PS51318">
    <property type="entry name" value="TAT"/>
    <property type="match status" value="1"/>
</dbReference>
<feature type="chain" id="PRO_5029657467" description="DUF732 domain-containing protein" evidence="1">
    <location>
        <begin position="30"/>
        <end position="103"/>
    </location>
</feature>
<keyword evidence="4" id="KW-1185">Reference proteome</keyword>
<keyword evidence="1" id="KW-0732">Signal</keyword>
<feature type="domain" description="DUF732" evidence="2">
    <location>
        <begin position="36"/>
        <end position="100"/>
    </location>
</feature>
<reference evidence="3 4" key="1">
    <citation type="journal article" date="2019" name="Emerg. Microbes Infect.">
        <title>Comprehensive subspecies identification of 175 nontuberculous mycobacteria species based on 7547 genomic profiles.</title>
        <authorList>
            <person name="Matsumoto Y."/>
            <person name="Kinjo T."/>
            <person name="Motooka D."/>
            <person name="Nabeya D."/>
            <person name="Jung N."/>
            <person name="Uechi K."/>
            <person name="Horii T."/>
            <person name="Iida T."/>
            <person name="Fujita J."/>
            <person name="Nakamura S."/>
        </authorList>
    </citation>
    <scope>NUCLEOTIDE SEQUENCE [LARGE SCALE GENOMIC DNA]</scope>
    <source>
        <strain evidence="3 4">JCM 17899</strain>
    </source>
</reference>
<evidence type="ECO:0000313" key="3">
    <source>
        <dbReference type="EMBL" id="BBY26876.1"/>
    </source>
</evidence>
<organism evidence="3 4">
    <name type="scientific">Mycolicibacterium sediminis</name>
    <dbReference type="NCBI Taxonomy" id="1286180"/>
    <lineage>
        <taxon>Bacteria</taxon>
        <taxon>Bacillati</taxon>
        <taxon>Actinomycetota</taxon>
        <taxon>Actinomycetes</taxon>
        <taxon>Mycobacteriales</taxon>
        <taxon>Mycobacteriaceae</taxon>
        <taxon>Mycolicibacterium</taxon>
    </lineage>
</organism>
<dbReference type="EMBL" id="AP022588">
    <property type="protein sequence ID" value="BBY26876.1"/>
    <property type="molecule type" value="Genomic_DNA"/>
</dbReference>
<proteinExistence type="predicted"/>
<dbReference type="RefSeq" id="WP_163795841.1">
    <property type="nucleotide sequence ID" value="NZ_AP022588.1"/>
</dbReference>
<dbReference type="InterPro" id="IPR007969">
    <property type="entry name" value="DUF732"/>
</dbReference>
<dbReference type="Proteomes" id="UP000467193">
    <property type="component" value="Chromosome"/>
</dbReference>